<dbReference type="Proteomes" id="UP001307889">
    <property type="component" value="Chromosome 6"/>
</dbReference>
<organism evidence="1 2">
    <name type="scientific">Nesidiocoris tenuis</name>
    <dbReference type="NCBI Taxonomy" id="355587"/>
    <lineage>
        <taxon>Eukaryota</taxon>
        <taxon>Metazoa</taxon>
        <taxon>Ecdysozoa</taxon>
        <taxon>Arthropoda</taxon>
        <taxon>Hexapoda</taxon>
        <taxon>Insecta</taxon>
        <taxon>Pterygota</taxon>
        <taxon>Neoptera</taxon>
        <taxon>Paraneoptera</taxon>
        <taxon>Hemiptera</taxon>
        <taxon>Heteroptera</taxon>
        <taxon>Panheteroptera</taxon>
        <taxon>Cimicomorpha</taxon>
        <taxon>Miridae</taxon>
        <taxon>Dicyphina</taxon>
        <taxon>Nesidiocoris</taxon>
    </lineage>
</organism>
<gene>
    <name evidence="1" type="ORF">NTJ_08025</name>
</gene>
<proteinExistence type="predicted"/>
<reference evidence="1 2" key="1">
    <citation type="submission" date="2023-09" db="EMBL/GenBank/DDBJ databases">
        <title>Nesidiocoris tenuis whole genome shotgun sequence.</title>
        <authorList>
            <person name="Shibata T."/>
            <person name="Shimoda M."/>
            <person name="Kobayashi T."/>
            <person name="Uehara T."/>
        </authorList>
    </citation>
    <scope>NUCLEOTIDE SEQUENCE [LARGE SCALE GENOMIC DNA]</scope>
    <source>
        <strain evidence="1 2">Japan</strain>
    </source>
</reference>
<evidence type="ECO:0000313" key="2">
    <source>
        <dbReference type="Proteomes" id="UP001307889"/>
    </source>
</evidence>
<dbReference type="EMBL" id="AP028914">
    <property type="protein sequence ID" value="BES95215.1"/>
    <property type="molecule type" value="Genomic_DNA"/>
</dbReference>
<keyword evidence="2" id="KW-1185">Reference proteome</keyword>
<name>A0ABN7ASM5_9HEMI</name>
<protein>
    <submittedName>
        <fullName evidence="1">Uncharacterized protein</fullName>
    </submittedName>
</protein>
<sequence length="148" mass="16488">MLQTWFPSYCLTGSMDCQHLPYDSKCSISDGSVRLEILRGGRWMIIRLGSSTRNDGGLSRPLHQRHRSAGRSAYYSHCTPINTPPNTDTKGKSTIFTVGIITIHSRRKAVTFPSNRIWSNSELKSEPNAALEANNSIEIGFLPHNVKA</sequence>
<evidence type="ECO:0000313" key="1">
    <source>
        <dbReference type="EMBL" id="BES95215.1"/>
    </source>
</evidence>
<accession>A0ABN7ASM5</accession>